<organism evidence="2 3">
    <name type="scientific">Dyadobacter soli</name>
    <dbReference type="NCBI Taxonomy" id="659014"/>
    <lineage>
        <taxon>Bacteria</taxon>
        <taxon>Pseudomonadati</taxon>
        <taxon>Bacteroidota</taxon>
        <taxon>Cytophagia</taxon>
        <taxon>Cytophagales</taxon>
        <taxon>Spirosomataceae</taxon>
        <taxon>Dyadobacter</taxon>
    </lineage>
</organism>
<dbReference type="RefSeq" id="WP_090145771.1">
    <property type="nucleotide sequence ID" value="NZ_FNAN01000001.1"/>
</dbReference>
<evidence type="ECO:0000313" key="3">
    <source>
        <dbReference type="Proteomes" id="UP000198748"/>
    </source>
</evidence>
<evidence type="ECO:0000259" key="1">
    <source>
        <dbReference type="Pfam" id="PF13274"/>
    </source>
</evidence>
<accession>A0A1G6VB05</accession>
<sequence length="176" mass="20117">MNVLDEKIEGTIHLLLYILRKLGGRSDIHKLFKILYFAEQKHLVRYGAAISQDHYHAMKNGPVPSIAYDIYKSVKEGEVKYASYFLPMDRFSIEGIADPDHDFLSESEMKCIDESIQENKNLSFNALTDKSHDEAWNDTPRDKEISPIAIARAGGADSHMVKYIEDQLLIHSAKFE</sequence>
<reference evidence="3" key="1">
    <citation type="submission" date="2016-10" db="EMBL/GenBank/DDBJ databases">
        <authorList>
            <person name="Varghese N."/>
            <person name="Submissions S."/>
        </authorList>
    </citation>
    <scope>NUCLEOTIDE SEQUENCE [LARGE SCALE GENOMIC DNA]</scope>
    <source>
        <strain evidence="3">DSM 25329</strain>
    </source>
</reference>
<dbReference type="InterPro" id="IPR025272">
    <property type="entry name" value="SocA_Panacea"/>
</dbReference>
<dbReference type="Proteomes" id="UP000198748">
    <property type="component" value="Unassembled WGS sequence"/>
</dbReference>
<protein>
    <submittedName>
        <fullName evidence="2">Uncharacterized phage-associated protein</fullName>
    </submittedName>
</protein>
<dbReference type="EMBL" id="FNAN01000001">
    <property type="protein sequence ID" value="SDD50025.1"/>
    <property type="molecule type" value="Genomic_DNA"/>
</dbReference>
<evidence type="ECO:0000313" key="2">
    <source>
        <dbReference type="EMBL" id="SDD50025.1"/>
    </source>
</evidence>
<gene>
    <name evidence="2" type="ORF">SAMN04487996_101175</name>
</gene>
<name>A0A1G6VB05_9BACT</name>
<feature type="domain" description="Antitoxin SocA-like Panacea" evidence="1">
    <location>
        <begin position="31"/>
        <end position="136"/>
    </location>
</feature>
<proteinExistence type="predicted"/>
<dbReference type="STRING" id="659014.SAMN04487996_101175"/>
<dbReference type="AlphaFoldDB" id="A0A1G6VB05"/>
<dbReference type="Pfam" id="PF13274">
    <property type="entry name" value="SocA_Panacea"/>
    <property type="match status" value="1"/>
</dbReference>
<keyword evidence="3" id="KW-1185">Reference proteome</keyword>
<dbReference type="OrthoDB" id="9813053at2"/>